<dbReference type="Proteomes" id="UP001259492">
    <property type="component" value="Unassembled WGS sequence"/>
</dbReference>
<sequence length="226" mass="27261">MNYYHIQKINRLGREWSINEIIDTSINSENSFIKDIVDSLSDDYYKKYGDEDILLFARSLLSKENCDEKFSDYSTYNNKKHFEFLDHCRVYEDLVFKFFKTNQQYLKWIREDIFEKTRLKINPDLPSRKKGIWICDINELHRWWEILKSQNRKIFKIELIEGKTFTADEKYCEIKNFSIKEFEENANNYWNGKTSKNSIIEVIFEGKLKVLQSYNSLEELNGKAKS</sequence>
<dbReference type="EMBL" id="JAVRIA010000006">
    <property type="protein sequence ID" value="MDT0559130.1"/>
    <property type="molecule type" value="Genomic_DNA"/>
</dbReference>
<dbReference type="InterPro" id="IPR018840">
    <property type="entry name" value="DUF2441"/>
</dbReference>
<keyword evidence="2" id="KW-1185">Reference proteome</keyword>
<dbReference type="Pfam" id="PF10386">
    <property type="entry name" value="DUF2441"/>
    <property type="match status" value="1"/>
</dbReference>
<dbReference type="RefSeq" id="WP_311427896.1">
    <property type="nucleotide sequence ID" value="NZ_JAVRIA010000006.1"/>
</dbReference>
<dbReference type="SUPFAM" id="SSF56399">
    <property type="entry name" value="ADP-ribosylation"/>
    <property type="match status" value="1"/>
</dbReference>
<accession>A0ABU2YLU3</accession>
<organism evidence="1 2">
    <name type="scientific">Microcosmobacter mediterraneus</name>
    <dbReference type="NCBI Taxonomy" id="3075607"/>
    <lineage>
        <taxon>Bacteria</taxon>
        <taxon>Pseudomonadati</taxon>
        <taxon>Bacteroidota</taxon>
        <taxon>Flavobacteriia</taxon>
        <taxon>Flavobacteriales</taxon>
        <taxon>Flavobacteriaceae</taxon>
        <taxon>Microcosmobacter</taxon>
    </lineage>
</organism>
<proteinExistence type="predicted"/>
<evidence type="ECO:0000313" key="2">
    <source>
        <dbReference type="Proteomes" id="UP001259492"/>
    </source>
</evidence>
<gene>
    <name evidence="1" type="ORF">RM697_10745</name>
</gene>
<name>A0ABU2YLU3_9FLAO</name>
<comment type="caution">
    <text evidence="1">The sequence shown here is derived from an EMBL/GenBank/DDBJ whole genome shotgun (WGS) entry which is preliminary data.</text>
</comment>
<protein>
    <submittedName>
        <fullName evidence="1">DUF2441 domain-containing protein</fullName>
    </submittedName>
</protein>
<reference evidence="1 2" key="1">
    <citation type="submission" date="2023-09" db="EMBL/GenBank/DDBJ databases">
        <authorList>
            <person name="Rey-Velasco X."/>
        </authorList>
    </citation>
    <scope>NUCLEOTIDE SEQUENCE [LARGE SCALE GENOMIC DNA]</scope>
    <source>
        <strain evidence="1 2">W332</strain>
    </source>
</reference>
<evidence type="ECO:0000313" key="1">
    <source>
        <dbReference type="EMBL" id="MDT0559130.1"/>
    </source>
</evidence>